<dbReference type="VEuPathDB" id="FungiDB:NCU03477"/>
<dbReference type="AlphaFoldDB" id="Q1K510"/>
<dbReference type="SUPFAM" id="SSF48452">
    <property type="entry name" value="TPR-like"/>
    <property type="match status" value="1"/>
</dbReference>
<evidence type="ECO:0000313" key="2">
    <source>
        <dbReference type="EMBL" id="EAA27130.1"/>
    </source>
</evidence>
<dbReference type="GeneID" id="3872513"/>
<dbReference type="PaxDb" id="5141-EFNCRP00000002735"/>
<dbReference type="Pfam" id="PF13424">
    <property type="entry name" value="TPR_12"/>
    <property type="match status" value="1"/>
</dbReference>
<sequence length="972" mass="109080">MSTRQSGDGGIDGNTVNGRVAGHNVMVGGISAVNGGYNFVLHGDNHFYPPSASNEVRKSVKPFAQLYFPRNEDFIERPDITEWLEKTLKNPGSRAALWGLGGIGKSQFAIRYAQDLEQRSPETFIFWIYARTRDLFITGYREIAEKLGLLPDPSEADETVLLAVRDWCNENKQWLMILDNADDATIFMNTTTSECGASEDGSAIKGKPLSEFLPCGQTGNLLITSRDKAVAQFLAGKWNARDVPAMTEHEAIQLLRKKLRDYNDEDCEVALVQALDCIPLAITQAASYIAFEEDTGLTTPATYLELFRMSDQERVSLLSEATVYDPFREPGTSPAVVTTWKITFSRIKETNADATWLLSLMSFFHNQEIPLWILEKIYAYRTDEDAGKALTKDLSLLCRYSLVTRFRIRDGDRKERHDATSRSQQYQMHALVQACTRAWLEESGKKDSFQWNFIKFLGAFHPDPCFETWTRCGELSPHVESLLNLPGLTNLDEDGATSLLRVLSCAGNYNTETGRLQRASLLLTKALDVAEDTLCPGHSCIIRAVIDIWKLRKFFSRRHSLQIKIKGLLAKLIQILGFVDKYAEKEIISCAILHRRIQIPDEDWLHGEAGISEDNIWSAITDAMNNQGKGEELLDLLEQRKSQLEMPDSDGRFQCRVRASLVSSLMKQGKWEDAEKSCRELLEYYKRTIGFRVSFLSTAQMCIAQCLTEQGKHMEATEELINVVELRREVLGPEHPNTLEAIVKLGDSLNKLGRYAQAEELLDGCLAALEKNHEGKIGSSIYYLAMITLSNSILAQKKFGSKSPEIRRKILKGLISFVILGDELDLDEDEVIEEDEPPAELSATEGTAKTLAPALPKTTSGEATISNLAHSYNNTDVAYQDNLQDWEENAAARAVEQLLVGGRLMGGNNTSRPEMKRLFTIGLGERRSLRAERALEVCMRMLREVKKGVGEDLNKDRSDVGGDEDKMEEDVE</sequence>
<dbReference type="Proteomes" id="UP000001805">
    <property type="component" value="Chromosome 6, Linkage Group II"/>
</dbReference>
<dbReference type="KEGG" id="ncr:NCU03477"/>
<evidence type="ECO:0000256" key="1">
    <source>
        <dbReference type="SAM" id="MobiDB-lite"/>
    </source>
</evidence>
<dbReference type="RefSeq" id="XP_956366.1">
    <property type="nucleotide sequence ID" value="XM_951273.1"/>
</dbReference>
<dbReference type="PANTHER" id="PTHR46082:SF6">
    <property type="entry name" value="AAA+ ATPASE DOMAIN-CONTAINING PROTEIN-RELATED"/>
    <property type="match status" value="1"/>
</dbReference>
<dbReference type="Gene3D" id="3.40.50.300">
    <property type="entry name" value="P-loop containing nucleotide triphosphate hydrolases"/>
    <property type="match status" value="1"/>
</dbReference>
<dbReference type="InterPro" id="IPR027417">
    <property type="entry name" value="P-loop_NTPase"/>
</dbReference>
<feature type="compositionally biased region" description="Basic and acidic residues" evidence="1">
    <location>
        <begin position="948"/>
        <end position="964"/>
    </location>
</feature>
<evidence type="ECO:0000313" key="3">
    <source>
        <dbReference type="Proteomes" id="UP000001805"/>
    </source>
</evidence>
<dbReference type="EMBL" id="CM002237">
    <property type="protein sequence ID" value="EAA27130.1"/>
    <property type="molecule type" value="Genomic_DNA"/>
</dbReference>
<dbReference type="HOGENOM" id="CLU_000288_125_8_1"/>
<protein>
    <recommendedName>
        <fullName evidence="4">NB-ARC domain-containing protein</fullName>
    </recommendedName>
</protein>
<accession>Q1K510</accession>
<dbReference type="InterPro" id="IPR011990">
    <property type="entry name" value="TPR-like_helical_dom_sf"/>
</dbReference>
<dbReference type="Gene3D" id="1.25.40.10">
    <property type="entry name" value="Tetratricopeptide repeat domain"/>
    <property type="match status" value="1"/>
</dbReference>
<dbReference type="STRING" id="367110.Q1K510"/>
<reference evidence="2 3" key="1">
    <citation type="journal article" date="2003" name="Nature">
        <title>The genome sequence of the filamentous fungus Neurospora crassa.</title>
        <authorList>
            <person name="Galagan J.E."/>
            <person name="Calvo S.E."/>
            <person name="Borkovich K.A."/>
            <person name="Selker E.U."/>
            <person name="Read N.D."/>
            <person name="Jaffe D."/>
            <person name="FitzHugh W."/>
            <person name="Ma L.J."/>
            <person name="Smirnov S."/>
            <person name="Purcell S."/>
            <person name="Rehman B."/>
            <person name="Elkins T."/>
            <person name="Engels R."/>
            <person name="Wang S."/>
            <person name="Nielsen C.B."/>
            <person name="Butler J."/>
            <person name="Endrizzi M."/>
            <person name="Qui D."/>
            <person name="Ianakiev P."/>
            <person name="Bell-Pedersen D."/>
            <person name="Nelson M.A."/>
            <person name="Werner-Washburne M."/>
            <person name="Selitrennikoff C.P."/>
            <person name="Kinsey J.A."/>
            <person name="Braun E.L."/>
            <person name="Zelter A."/>
            <person name="Schulte U."/>
            <person name="Kothe G.O."/>
            <person name="Jedd G."/>
            <person name="Mewes W."/>
            <person name="Staben C."/>
            <person name="Marcotte E."/>
            <person name="Greenberg D."/>
            <person name="Roy A."/>
            <person name="Foley K."/>
            <person name="Naylor J."/>
            <person name="Stange-Thomann N."/>
            <person name="Barrett R."/>
            <person name="Gnerre S."/>
            <person name="Kamal M."/>
            <person name="Kamvysselis M."/>
            <person name="Mauceli E."/>
            <person name="Bielke C."/>
            <person name="Rudd S."/>
            <person name="Frishman D."/>
            <person name="Krystofova S."/>
            <person name="Rasmussen C."/>
            <person name="Metzenberg R.L."/>
            <person name="Perkins D.D."/>
            <person name="Kroken S."/>
            <person name="Cogoni C."/>
            <person name="Macino G."/>
            <person name="Catcheside D."/>
            <person name="Li W."/>
            <person name="Pratt R.J."/>
            <person name="Osmani S.A."/>
            <person name="DeSouza C.P."/>
            <person name="Glass L."/>
            <person name="Orbach M.J."/>
            <person name="Berglund J.A."/>
            <person name="Voelker R."/>
            <person name="Yarden O."/>
            <person name="Plamann M."/>
            <person name="Seiler S."/>
            <person name="Dunlap J."/>
            <person name="Radford A."/>
            <person name="Aramayo R."/>
            <person name="Natvig D.O."/>
            <person name="Alex L.A."/>
            <person name="Mannhaupt G."/>
            <person name="Ebbole D.J."/>
            <person name="Freitag M."/>
            <person name="Paulsen I."/>
            <person name="Sachs M.S."/>
            <person name="Lander E.S."/>
            <person name="Nusbaum C."/>
            <person name="Birren B."/>
        </authorList>
    </citation>
    <scope>NUCLEOTIDE SEQUENCE [LARGE SCALE GENOMIC DNA]</scope>
    <source>
        <strain evidence="3">ATCC 24698 / 74-OR23-1A / CBS 708.71 / DSM 1257 / FGSC 987</strain>
    </source>
</reference>
<evidence type="ECO:0008006" key="4">
    <source>
        <dbReference type="Google" id="ProtNLM"/>
    </source>
</evidence>
<dbReference type="InterPro" id="IPR053137">
    <property type="entry name" value="NLR-like"/>
</dbReference>
<dbReference type="InParanoid" id="Q1K510"/>
<gene>
    <name evidence="2" type="ORF">NCU03477</name>
</gene>
<proteinExistence type="predicted"/>
<dbReference type="InterPro" id="IPR019734">
    <property type="entry name" value="TPR_rpt"/>
</dbReference>
<dbReference type="SUPFAM" id="SSF52540">
    <property type="entry name" value="P-loop containing nucleoside triphosphate hydrolases"/>
    <property type="match status" value="1"/>
</dbReference>
<keyword evidence="3" id="KW-1185">Reference proteome</keyword>
<name>Q1K510_NEUCR</name>
<dbReference type="OMA" id="GQGKYEA"/>
<feature type="region of interest" description="Disordered" evidence="1">
    <location>
        <begin position="948"/>
        <end position="972"/>
    </location>
</feature>
<dbReference type="OrthoDB" id="427518at2759"/>
<organism evidence="2 3">
    <name type="scientific">Neurospora crassa (strain ATCC 24698 / 74-OR23-1A / CBS 708.71 / DSM 1257 / FGSC 987)</name>
    <dbReference type="NCBI Taxonomy" id="367110"/>
    <lineage>
        <taxon>Eukaryota</taxon>
        <taxon>Fungi</taxon>
        <taxon>Dikarya</taxon>
        <taxon>Ascomycota</taxon>
        <taxon>Pezizomycotina</taxon>
        <taxon>Sordariomycetes</taxon>
        <taxon>Sordariomycetidae</taxon>
        <taxon>Sordariales</taxon>
        <taxon>Sordariaceae</taxon>
        <taxon>Neurospora</taxon>
    </lineage>
</organism>
<dbReference type="PANTHER" id="PTHR46082">
    <property type="entry name" value="ATP/GTP-BINDING PROTEIN-RELATED"/>
    <property type="match status" value="1"/>
</dbReference>
<dbReference type="SMART" id="SM00028">
    <property type="entry name" value="TPR"/>
    <property type="match status" value="4"/>
</dbReference>